<accession>A0AAN6YCM2</accession>
<feature type="compositionally biased region" description="Gly residues" evidence="2">
    <location>
        <begin position="1334"/>
        <end position="1355"/>
    </location>
</feature>
<feature type="domain" description="Erythromycin biosynthesis protein CIII-like C-terminal" evidence="4">
    <location>
        <begin position="473"/>
        <end position="578"/>
    </location>
</feature>
<evidence type="ECO:0008006" key="7">
    <source>
        <dbReference type="Google" id="ProtNLM"/>
    </source>
</evidence>
<dbReference type="PANTHER" id="PTHR48050">
    <property type="entry name" value="STEROL 3-BETA-GLUCOSYLTRANSFERASE"/>
    <property type="match status" value="1"/>
</dbReference>
<reference evidence="5" key="1">
    <citation type="journal article" date="2023" name="Mol. Phylogenet. Evol.">
        <title>Genome-scale phylogeny and comparative genomics of the fungal order Sordariales.</title>
        <authorList>
            <person name="Hensen N."/>
            <person name="Bonometti L."/>
            <person name="Westerberg I."/>
            <person name="Brannstrom I.O."/>
            <person name="Guillou S."/>
            <person name="Cros-Aarteil S."/>
            <person name="Calhoun S."/>
            <person name="Haridas S."/>
            <person name="Kuo A."/>
            <person name="Mondo S."/>
            <person name="Pangilinan J."/>
            <person name="Riley R."/>
            <person name="LaButti K."/>
            <person name="Andreopoulos B."/>
            <person name="Lipzen A."/>
            <person name="Chen C."/>
            <person name="Yan M."/>
            <person name="Daum C."/>
            <person name="Ng V."/>
            <person name="Clum A."/>
            <person name="Steindorff A."/>
            <person name="Ohm R.A."/>
            <person name="Martin F."/>
            <person name="Silar P."/>
            <person name="Natvig D.O."/>
            <person name="Lalanne C."/>
            <person name="Gautier V."/>
            <person name="Ament-Velasquez S.L."/>
            <person name="Kruys A."/>
            <person name="Hutchinson M.I."/>
            <person name="Powell A.J."/>
            <person name="Barry K."/>
            <person name="Miller A.N."/>
            <person name="Grigoriev I.V."/>
            <person name="Debuchy R."/>
            <person name="Gladieux P."/>
            <person name="Hiltunen Thoren M."/>
            <person name="Johannesson H."/>
        </authorList>
    </citation>
    <scope>NUCLEOTIDE SEQUENCE</scope>
    <source>
        <strain evidence="5">PSN293</strain>
    </source>
</reference>
<protein>
    <recommendedName>
        <fullName evidence="7">Glycosyltransferase family 28 N-terminal domain-containing protein</fullName>
    </recommendedName>
</protein>
<dbReference type="EMBL" id="MU858073">
    <property type="protein sequence ID" value="KAK4216058.1"/>
    <property type="molecule type" value="Genomic_DNA"/>
</dbReference>
<evidence type="ECO:0000256" key="2">
    <source>
        <dbReference type="SAM" id="MobiDB-lite"/>
    </source>
</evidence>
<feature type="region of interest" description="Disordered" evidence="2">
    <location>
        <begin position="691"/>
        <end position="782"/>
    </location>
</feature>
<dbReference type="Proteomes" id="UP001301769">
    <property type="component" value="Unassembled WGS sequence"/>
</dbReference>
<feature type="compositionally biased region" description="Basic and acidic residues" evidence="2">
    <location>
        <begin position="1241"/>
        <end position="1257"/>
    </location>
</feature>
<evidence type="ECO:0000313" key="6">
    <source>
        <dbReference type="Proteomes" id="UP001301769"/>
    </source>
</evidence>
<feature type="region of interest" description="Disordered" evidence="2">
    <location>
        <begin position="982"/>
        <end position="1085"/>
    </location>
</feature>
<dbReference type="InterPro" id="IPR010610">
    <property type="entry name" value="EryCIII-like_C"/>
</dbReference>
<dbReference type="SMART" id="SM00726">
    <property type="entry name" value="UIM"/>
    <property type="match status" value="5"/>
</dbReference>
<feature type="region of interest" description="Disordered" evidence="2">
    <location>
        <begin position="1186"/>
        <end position="1205"/>
    </location>
</feature>
<comment type="caution">
    <text evidence="5">The sequence shown here is derived from an EMBL/GenBank/DDBJ whole genome shotgun (WGS) entry which is preliminary data.</text>
</comment>
<dbReference type="PROSITE" id="PS50330">
    <property type="entry name" value="UIM"/>
    <property type="match status" value="1"/>
</dbReference>
<feature type="region of interest" description="Disordered" evidence="2">
    <location>
        <begin position="1128"/>
        <end position="1154"/>
    </location>
</feature>
<dbReference type="InterPro" id="IPR003903">
    <property type="entry name" value="UIM_dom"/>
</dbReference>
<dbReference type="FunFam" id="3.40.50.2000:FF:000100">
    <property type="entry name" value="Glycosyltransferase family 1 protein"/>
    <property type="match status" value="1"/>
</dbReference>
<feature type="region of interest" description="Disordered" evidence="2">
    <location>
        <begin position="1287"/>
        <end position="1363"/>
    </location>
</feature>
<dbReference type="InterPro" id="IPR004276">
    <property type="entry name" value="GlycoTrans_28_N"/>
</dbReference>
<reference evidence="5" key="2">
    <citation type="submission" date="2023-05" db="EMBL/GenBank/DDBJ databases">
        <authorList>
            <consortium name="Lawrence Berkeley National Laboratory"/>
            <person name="Steindorff A."/>
            <person name="Hensen N."/>
            <person name="Bonometti L."/>
            <person name="Westerberg I."/>
            <person name="Brannstrom I.O."/>
            <person name="Guillou S."/>
            <person name="Cros-Aarteil S."/>
            <person name="Calhoun S."/>
            <person name="Haridas S."/>
            <person name="Kuo A."/>
            <person name="Mondo S."/>
            <person name="Pangilinan J."/>
            <person name="Riley R."/>
            <person name="Labutti K."/>
            <person name="Andreopoulos B."/>
            <person name="Lipzen A."/>
            <person name="Chen C."/>
            <person name="Yanf M."/>
            <person name="Daum C."/>
            <person name="Ng V."/>
            <person name="Clum A."/>
            <person name="Ohm R."/>
            <person name="Martin F."/>
            <person name="Silar P."/>
            <person name="Natvig D."/>
            <person name="Lalanne C."/>
            <person name="Gautier V."/>
            <person name="Ament-Velasquez S.L."/>
            <person name="Kruys A."/>
            <person name="Hutchinson M.I."/>
            <person name="Powell A.J."/>
            <person name="Barry K."/>
            <person name="Miller A.N."/>
            <person name="Grigoriev I.V."/>
            <person name="Debuchy R."/>
            <person name="Gladieux P."/>
            <person name="Thoren M.H."/>
            <person name="Johannesson H."/>
        </authorList>
    </citation>
    <scope>NUCLEOTIDE SEQUENCE</scope>
    <source>
        <strain evidence="5">PSN293</strain>
    </source>
</reference>
<dbReference type="CDD" id="cd03784">
    <property type="entry name" value="GT1_Gtf-like"/>
    <property type="match status" value="1"/>
</dbReference>
<evidence type="ECO:0000259" key="3">
    <source>
        <dbReference type="Pfam" id="PF03033"/>
    </source>
</evidence>
<feature type="compositionally biased region" description="Polar residues" evidence="2">
    <location>
        <begin position="712"/>
        <end position="751"/>
    </location>
</feature>
<evidence type="ECO:0000313" key="5">
    <source>
        <dbReference type="EMBL" id="KAK4216058.1"/>
    </source>
</evidence>
<dbReference type="Gene3D" id="3.40.50.2000">
    <property type="entry name" value="Glycogen Phosphorylase B"/>
    <property type="match status" value="2"/>
</dbReference>
<feature type="region of interest" description="Disordered" evidence="2">
    <location>
        <begin position="112"/>
        <end position="147"/>
    </location>
</feature>
<sequence>MTQTNKYFPPPEERPRSNFFASFPIDEEIYAASSASQSSHPPGASPEYQLTENNDDEDIAPPAYGELHDQINLSQAGFEAGAAVTADGRVNININQKNHMLADLLLRTAANTQTEEPSATSTAATQTGPLPPPYIPPSLGGSLEGQTPPPKLNVVIQIVGSRGDVQPFVALGKVLRDTYGHRVRVATHPTFKDFVIENGLEFFSIGGDPAELMAFMVKNPGLMPGMDALKRGEITRRRKGIEEIVVGCWRSCIEAGDGISGVGLAPAPGGKPFVADAIIANPPSFAHIHVAEKLGIPLHIMFTMPWSPTKAFAHPLANIESSNTDPVMTNYVSYAMVEMMTWQGLGDVINRFRQRVLDLEPLSLMWAPGLLSRLRVPTTYCWSPALIPKPADWGNEVTIAGFFFLDLATSYTPDAELANFLKAGPPPVYIGFGSIVVDDPNALTRKILDAVSSSGVRALVSKGWGGLGADDVGLPEGVFMLGNVPHDWLFQHVSAVVHHGGAGTSAAGIKAGKPTVVVPFFGDQPFWGSMIAKAGAGPAPIPFTKLTAENLAAAILEAVKPETQLRAQELGARIREEKGADVGGKSFHEFLNTDSLRCSLAPSRTAVWRVRRTKTRLSALAAAVLVSEGLLKYSDLKLYRAVEHNTEEQPWDPISAVTAGLLGDISTMAMAVGDFPREMFRGQNWRKTMADIQGRTKSQTSISKKDGDSATAPMTTDASSATRSVTSLPGASEPFAQSQVSLASSGGNSLPGQAGSSTPTGSKSPGRNSKKGKAAADDADDVMNKPVTLDTAVGAGEGVSRIVGSGFKMPLNVCLGLARGFRNAPKLYSDDTIRPQEKVTDFASGVRVAGKEFGLGWYDGIAGLVTQPIRGAKKEGAAGLIKGFGKGIGGLMLKPASAIWALPAYIMQGVHAEVRKMSSRSSTNSIITARVWQGKEDLEGSSAEERNDILLRWQARDGNGDLKGFRQVKMKEQEREREVLAGMAMSPSSTLSLATDASTAVGGSSDDVSVLAQGSSSGDSSTPPTTGTGPPKTGWFHTRNMSYEQRKKLHEQKEAWKAANAAKKKSGDTQQAQEPQTVQTQATPLEDEEFEAAIRASVAQTSKGDKDEDAKVEAAIRNSIREMGLVAQRQQEMEKEGKGKGTAVANPTEAGGSAGLNKLEADAAYFTNVTDEEYQALIEEAVKKSLANQAHGQGIRESDEESYDEDFMKALEASRTDSFGPPLPARTAAAQSGGTEADDDEIRKAIKESERQHREQMEMASRQQTEEDIVLEYVKKQSLAEEQFRIKRKAVGSGESLVSGKGKDKAVVGGEDEDVDDEDLRRALELSMQDHGGRGSGSAGPSGSRGTGSGNGIGKGKAVSELP</sequence>
<dbReference type="Pfam" id="PF06722">
    <property type="entry name" value="EryCIII-like_C"/>
    <property type="match status" value="1"/>
</dbReference>
<feature type="compositionally biased region" description="Low complexity" evidence="2">
    <location>
        <begin position="986"/>
        <end position="1000"/>
    </location>
</feature>
<dbReference type="InterPro" id="IPR002213">
    <property type="entry name" value="UDP_glucos_trans"/>
</dbReference>
<dbReference type="SUPFAM" id="SSF53756">
    <property type="entry name" value="UDP-Glycosyltransferase/glycogen phosphorylase"/>
    <property type="match status" value="1"/>
</dbReference>
<feature type="compositionally biased region" description="Low complexity" evidence="2">
    <location>
        <begin position="1069"/>
        <end position="1084"/>
    </location>
</feature>
<organism evidence="5 6">
    <name type="scientific">Rhypophila decipiens</name>
    <dbReference type="NCBI Taxonomy" id="261697"/>
    <lineage>
        <taxon>Eukaryota</taxon>
        <taxon>Fungi</taxon>
        <taxon>Dikarya</taxon>
        <taxon>Ascomycota</taxon>
        <taxon>Pezizomycotina</taxon>
        <taxon>Sordariomycetes</taxon>
        <taxon>Sordariomycetidae</taxon>
        <taxon>Sordariales</taxon>
        <taxon>Naviculisporaceae</taxon>
        <taxon>Rhypophila</taxon>
    </lineage>
</organism>
<feature type="region of interest" description="Disordered" evidence="2">
    <location>
        <begin position="1211"/>
        <end position="1264"/>
    </location>
</feature>
<dbReference type="GO" id="GO:0016906">
    <property type="term" value="F:sterol 3-beta-glucosyltransferase activity"/>
    <property type="evidence" value="ECO:0007669"/>
    <property type="project" value="UniProtKB-ARBA"/>
</dbReference>
<evidence type="ECO:0000259" key="4">
    <source>
        <dbReference type="Pfam" id="PF06722"/>
    </source>
</evidence>
<feature type="compositionally biased region" description="Low complexity" evidence="2">
    <location>
        <begin position="755"/>
        <end position="766"/>
    </location>
</feature>
<proteinExistence type="predicted"/>
<gene>
    <name evidence="5" type="ORF">QBC37DRAFT_418023</name>
</gene>
<feature type="compositionally biased region" description="Low complexity" evidence="2">
    <location>
        <begin position="31"/>
        <end position="46"/>
    </location>
</feature>
<dbReference type="PANTHER" id="PTHR48050:SF13">
    <property type="entry name" value="STEROL 3-BETA-GLUCOSYLTRANSFERASE UGT80A2"/>
    <property type="match status" value="1"/>
</dbReference>
<dbReference type="FunFam" id="3.40.50.2000:FF:000009">
    <property type="entry name" value="Sterol 3-beta-glucosyltransferase UGT80A2"/>
    <property type="match status" value="1"/>
</dbReference>
<feature type="region of interest" description="Disordered" evidence="2">
    <location>
        <begin position="31"/>
        <end position="63"/>
    </location>
</feature>
<keyword evidence="6" id="KW-1185">Reference proteome</keyword>
<feature type="compositionally biased region" description="Low complexity" evidence="2">
    <location>
        <begin position="1014"/>
        <end position="1034"/>
    </location>
</feature>
<name>A0AAN6YCM2_9PEZI</name>
<feature type="compositionally biased region" description="Low complexity" evidence="2">
    <location>
        <begin position="112"/>
        <end position="128"/>
    </location>
</feature>
<keyword evidence="1" id="KW-0808">Transferase</keyword>
<dbReference type="GO" id="GO:0005975">
    <property type="term" value="P:carbohydrate metabolic process"/>
    <property type="evidence" value="ECO:0007669"/>
    <property type="project" value="InterPro"/>
</dbReference>
<dbReference type="Pfam" id="PF03033">
    <property type="entry name" value="Glyco_transf_28"/>
    <property type="match status" value="1"/>
</dbReference>
<feature type="domain" description="Glycosyltransferase family 28 N-terminal" evidence="3">
    <location>
        <begin position="154"/>
        <end position="312"/>
    </location>
</feature>
<dbReference type="InterPro" id="IPR050426">
    <property type="entry name" value="Glycosyltransferase_28"/>
</dbReference>
<evidence type="ECO:0000256" key="1">
    <source>
        <dbReference type="ARBA" id="ARBA00022679"/>
    </source>
</evidence>